<dbReference type="SMART" id="SM00138">
    <property type="entry name" value="MeTrc"/>
    <property type="match status" value="1"/>
</dbReference>
<reference evidence="9 10" key="1">
    <citation type="submission" date="2020-10" db="EMBL/GenBank/DDBJ databases">
        <title>Sequencing the genomes of 1000 actinobacteria strains.</title>
        <authorList>
            <person name="Klenk H.-P."/>
        </authorList>
    </citation>
    <scope>NUCLEOTIDE SEQUENCE [LARGE SCALE GENOMIC DNA]</scope>
    <source>
        <strain evidence="9 10">DSM 7307</strain>
    </source>
</reference>
<accession>A0ABR9IZ25</accession>
<comment type="catalytic activity">
    <reaction evidence="1">
        <text>L-glutamyl-[protein] + S-adenosyl-L-methionine = [protein]-L-glutamate 5-O-methyl ester + S-adenosyl-L-homocysteine</text>
        <dbReference type="Rhea" id="RHEA:24452"/>
        <dbReference type="Rhea" id="RHEA-COMP:10208"/>
        <dbReference type="Rhea" id="RHEA-COMP:10311"/>
        <dbReference type="ChEBI" id="CHEBI:29973"/>
        <dbReference type="ChEBI" id="CHEBI:57856"/>
        <dbReference type="ChEBI" id="CHEBI:59789"/>
        <dbReference type="ChEBI" id="CHEBI:82795"/>
        <dbReference type="EC" id="2.1.1.80"/>
    </reaction>
</comment>
<dbReference type="PROSITE" id="PS50122">
    <property type="entry name" value="CHEB"/>
    <property type="match status" value="1"/>
</dbReference>
<protein>
    <recommendedName>
        <fullName evidence="2">protein-glutamate O-methyltransferase</fullName>
        <ecNumber evidence="2">2.1.1.80</ecNumber>
    </recommendedName>
</protein>
<dbReference type="Pfam" id="PF01739">
    <property type="entry name" value="CheR"/>
    <property type="match status" value="1"/>
</dbReference>
<keyword evidence="5" id="KW-0949">S-adenosyl-L-methionine</keyword>
<comment type="caution">
    <text evidence="9">The sequence shown here is derived from an EMBL/GenBank/DDBJ whole genome shotgun (WGS) entry which is preliminary data.</text>
</comment>
<keyword evidence="6" id="KW-0145">Chemotaxis</keyword>
<sequence length="561" mass="61844">MTSHFDPPIVGIGASAGGVKALQSFFEALPDEPNAAFVVVVHLDPEARSQLADILATRTAMPVVQVEDTEKLESNRVYVIAPNSRLVIADHTISAVPFDEPRSNRAPIDLFFRSLAEKRNEGHAYAIILTGAGADGAIGVKSLKESGGIVLVQDPGEAEYPSMPRSAIAAEVADFVLPVGGLAKQLVELLKDGKQESSAIGQDDDEEMLRRILGHLRVRIGHDFSLYKRATILRRIARRIQVTRKESLADYYTFLRENAEEAQALFTDFLISVTTFFRDPHAFDILSKDVIPQLFEGNETARSIRVWVPGCATGEEAYTIGILLLEEAARRDLRPEIQVFGSDLDAGALTIAREGRFPATIEADVSEDRLRRFFQREGDHYRVRRELRDIVLFASHSLLRDPPFSRVDIVSCRNLLIYLDRELQHQVCNTFHYALNPGGFLFLGASESADQPAGLFRSVDRDARIYRSVSAGAEKRPAFPVLLGPRQLPERGPAVPSAPSFSTGAGDSALHRQMLERIAPPSMLVDENLRAIHLSENAGHFLHLSGGPVSVDATEMVRVTL</sequence>
<dbReference type="SUPFAM" id="SSF53335">
    <property type="entry name" value="S-adenosyl-L-methionine-dependent methyltransferases"/>
    <property type="match status" value="1"/>
</dbReference>
<dbReference type="PROSITE" id="PS50123">
    <property type="entry name" value="CHER"/>
    <property type="match status" value="1"/>
</dbReference>
<dbReference type="InterPro" id="IPR022642">
    <property type="entry name" value="CheR_C"/>
</dbReference>
<dbReference type="InterPro" id="IPR000780">
    <property type="entry name" value="CheR_MeTrfase"/>
</dbReference>
<keyword evidence="10" id="KW-1185">Reference proteome</keyword>
<dbReference type="SUPFAM" id="SSF47757">
    <property type="entry name" value="Chemotaxis receptor methyltransferase CheR, N-terminal domain"/>
    <property type="match status" value="1"/>
</dbReference>
<dbReference type="Pfam" id="PF01339">
    <property type="entry name" value="CheB_methylest"/>
    <property type="match status" value="1"/>
</dbReference>
<evidence type="ECO:0000256" key="6">
    <source>
        <dbReference type="PROSITE-ProRule" id="PRU00050"/>
    </source>
</evidence>
<dbReference type="GO" id="GO:0008168">
    <property type="term" value="F:methyltransferase activity"/>
    <property type="evidence" value="ECO:0007669"/>
    <property type="project" value="UniProtKB-KW"/>
</dbReference>
<dbReference type="Gene3D" id="1.10.155.10">
    <property type="entry name" value="Chemotaxis receptor methyltransferase CheR, N-terminal domain"/>
    <property type="match status" value="1"/>
</dbReference>
<evidence type="ECO:0000313" key="10">
    <source>
        <dbReference type="Proteomes" id="UP000620262"/>
    </source>
</evidence>
<dbReference type="PANTHER" id="PTHR24422:SF27">
    <property type="entry name" value="PROTEIN-GLUTAMATE O-METHYLTRANSFERASE"/>
    <property type="match status" value="1"/>
</dbReference>
<feature type="active site" evidence="6">
    <location>
        <position position="15"/>
    </location>
</feature>
<dbReference type="Gene3D" id="3.40.50.150">
    <property type="entry name" value="Vaccinia Virus protein VP39"/>
    <property type="match status" value="1"/>
</dbReference>
<feature type="active site" evidence="6">
    <location>
        <position position="135"/>
    </location>
</feature>
<evidence type="ECO:0000259" key="7">
    <source>
        <dbReference type="PROSITE" id="PS50122"/>
    </source>
</evidence>
<keyword evidence="6" id="KW-0378">Hydrolase</keyword>
<evidence type="ECO:0000256" key="3">
    <source>
        <dbReference type="ARBA" id="ARBA00022603"/>
    </source>
</evidence>
<keyword evidence="3 9" id="KW-0489">Methyltransferase</keyword>
<dbReference type="GO" id="GO:0032259">
    <property type="term" value="P:methylation"/>
    <property type="evidence" value="ECO:0007669"/>
    <property type="project" value="UniProtKB-KW"/>
</dbReference>
<gene>
    <name evidence="9" type="ORF">H4W29_005573</name>
</gene>
<dbReference type="InterPro" id="IPR036804">
    <property type="entry name" value="CheR_N_sf"/>
</dbReference>
<dbReference type="Pfam" id="PF03705">
    <property type="entry name" value="CheR_N"/>
    <property type="match status" value="1"/>
</dbReference>
<name>A0ABR9IZ25_RHIVS</name>
<evidence type="ECO:0000256" key="4">
    <source>
        <dbReference type="ARBA" id="ARBA00022679"/>
    </source>
</evidence>
<dbReference type="InterPro" id="IPR050903">
    <property type="entry name" value="Bact_Chemotaxis_MeTrfase"/>
</dbReference>
<proteinExistence type="predicted"/>
<feature type="domain" description="CheR-type methyltransferase" evidence="8">
    <location>
        <begin position="206"/>
        <end position="448"/>
    </location>
</feature>
<dbReference type="InterPro" id="IPR029063">
    <property type="entry name" value="SAM-dependent_MTases_sf"/>
</dbReference>
<feature type="active site" evidence="6">
    <location>
        <position position="42"/>
    </location>
</feature>
<dbReference type="SUPFAM" id="SSF52738">
    <property type="entry name" value="Methylesterase CheB, C-terminal domain"/>
    <property type="match status" value="1"/>
</dbReference>
<evidence type="ECO:0000256" key="5">
    <source>
        <dbReference type="ARBA" id="ARBA00022691"/>
    </source>
</evidence>
<dbReference type="InterPro" id="IPR022641">
    <property type="entry name" value="CheR_N"/>
</dbReference>
<dbReference type="PRINTS" id="PR00996">
    <property type="entry name" value="CHERMTFRASE"/>
</dbReference>
<feature type="domain" description="CheB-type methylesterase" evidence="7">
    <location>
        <begin position="1"/>
        <end position="193"/>
    </location>
</feature>
<dbReference type="Gene3D" id="3.40.50.180">
    <property type="entry name" value="Methylesterase CheB, C-terminal domain"/>
    <property type="match status" value="1"/>
</dbReference>
<evidence type="ECO:0000256" key="1">
    <source>
        <dbReference type="ARBA" id="ARBA00001541"/>
    </source>
</evidence>
<dbReference type="PANTHER" id="PTHR24422">
    <property type="entry name" value="CHEMOTAXIS PROTEIN METHYLTRANSFERASE"/>
    <property type="match status" value="1"/>
</dbReference>
<evidence type="ECO:0000313" key="9">
    <source>
        <dbReference type="EMBL" id="MBE1508328.1"/>
    </source>
</evidence>
<dbReference type="InterPro" id="IPR000673">
    <property type="entry name" value="Sig_transdc_resp-reg_Me-estase"/>
</dbReference>
<evidence type="ECO:0000256" key="2">
    <source>
        <dbReference type="ARBA" id="ARBA00012534"/>
    </source>
</evidence>
<dbReference type="Proteomes" id="UP000620262">
    <property type="component" value="Unassembled WGS sequence"/>
</dbReference>
<dbReference type="InterPro" id="IPR035909">
    <property type="entry name" value="CheB_C"/>
</dbReference>
<dbReference type="EC" id="2.1.1.80" evidence="2"/>
<evidence type="ECO:0000259" key="8">
    <source>
        <dbReference type="PROSITE" id="PS50123"/>
    </source>
</evidence>
<dbReference type="CDD" id="cd16434">
    <property type="entry name" value="CheB-CheR_fusion"/>
    <property type="match status" value="1"/>
</dbReference>
<dbReference type="EMBL" id="JADBEC010000002">
    <property type="protein sequence ID" value="MBE1508328.1"/>
    <property type="molecule type" value="Genomic_DNA"/>
</dbReference>
<keyword evidence="4" id="KW-0808">Transferase</keyword>
<organism evidence="9 10">
    <name type="scientific">Rhizobium viscosum</name>
    <name type="common">Arthrobacter viscosus</name>
    <dbReference type="NCBI Taxonomy" id="1673"/>
    <lineage>
        <taxon>Bacteria</taxon>
        <taxon>Pseudomonadati</taxon>
        <taxon>Pseudomonadota</taxon>
        <taxon>Alphaproteobacteria</taxon>
        <taxon>Hyphomicrobiales</taxon>
        <taxon>Rhizobiaceae</taxon>
        <taxon>Rhizobium/Agrobacterium group</taxon>
        <taxon>Rhizobium</taxon>
    </lineage>
</organism>